<dbReference type="PROSITE" id="PS00691">
    <property type="entry name" value="DNA_PHOTOLYASES_1_2"/>
    <property type="match status" value="1"/>
</dbReference>
<gene>
    <name evidence="12" type="ORF">X560_0550</name>
</gene>
<dbReference type="GO" id="GO:0003904">
    <property type="term" value="F:deoxyribodipyrimidine photo-lyase activity"/>
    <property type="evidence" value="ECO:0007669"/>
    <property type="project" value="UniProtKB-EC"/>
</dbReference>
<evidence type="ECO:0000313" key="13">
    <source>
        <dbReference type="Proteomes" id="UP000052258"/>
    </source>
</evidence>
<dbReference type="GO" id="GO:0003677">
    <property type="term" value="F:DNA binding"/>
    <property type="evidence" value="ECO:0007669"/>
    <property type="project" value="TreeGrafter"/>
</dbReference>
<dbReference type="GO" id="GO:0009416">
    <property type="term" value="P:response to light stimulus"/>
    <property type="evidence" value="ECO:0007669"/>
    <property type="project" value="TreeGrafter"/>
</dbReference>
<dbReference type="PANTHER" id="PTHR11455">
    <property type="entry name" value="CRYPTOCHROME"/>
    <property type="match status" value="1"/>
</dbReference>
<dbReference type="InterPro" id="IPR014729">
    <property type="entry name" value="Rossmann-like_a/b/a_fold"/>
</dbReference>
<dbReference type="Pfam" id="PF03441">
    <property type="entry name" value="FAD_binding_7"/>
    <property type="match status" value="1"/>
</dbReference>
<dbReference type="RefSeq" id="WP_059139887.1">
    <property type="nucleotide sequence ID" value="NZ_KQ130610.1"/>
</dbReference>
<comment type="similarity">
    <text evidence="10">Belongs to the DNA photolyase family.</text>
</comment>
<dbReference type="PROSITE" id="PS51645">
    <property type="entry name" value="PHR_CRY_ALPHA_BETA"/>
    <property type="match status" value="1"/>
</dbReference>
<feature type="domain" description="Photolyase/cryptochrome alpha/beta" evidence="11">
    <location>
        <begin position="2"/>
        <end position="132"/>
    </location>
</feature>
<organism evidence="12 13">
    <name type="scientific">Listeria fleischmannii 1991</name>
    <dbReference type="NCBI Taxonomy" id="1430899"/>
    <lineage>
        <taxon>Bacteria</taxon>
        <taxon>Bacillati</taxon>
        <taxon>Bacillota</taxon>
        <taxon>Bacilli</taxon>
        <taxon>Bacillales</taxon>
        <taxon>Listeriaceae</taxon>
        <taxon>Listeria</taxon>
    </lineage>
</organism>
<evidence type="ECO:0000259" key="11">
    <source>
        <dbReference type="PROSITE" id="PS51645"/>
    </source>
</evidence>
<keyword evidence="4 8" id="KW-0285">Flavoprotein</keyword>
<evidence type="ECO:0000256" key="3">
    <source>
        <dbReference type="ARBA" id="ARBA00014046"/>
    </source>
</evidence>
<protein>
    <recommendedName>
        <fullName evidence="3">Deoxyribodipyrimidine photo-lyase</fullName>
        <ecNumber evidence="2">4.1.99.3</ecNumber>
    </recommendedName>
</protein>
<dbReference type="PROSITE" id="PS00394">
    <property type="entry name" value="DNA_PHOTOLYASES_1_1"/>
    <property type="match status" value="1"/>
</dbReference>
<evidence type="ECO:0000256" key="9">
    <source>
        <dbReference type="PIRSR" id="PIRSR602081-2"/>
    </source>
</evidence>
<feature type="site" description="Electron transfer via tryptophanyl radical" evidence="9">
    <location>
        <position position="296"/>
    </location>
</feature>
<dbReference type="PRINTS" id="PR00147">
    <property type="entry name" value="DNAPHOTLYASE"/>
</dbReference>
<dbReference type="InterPro" id="IPR018394">
    <property type="entry name" value="DNA_photolyase_1_CS_C"/>
</dbReference>
<accession>A0A0J8GCK1</accession>
<dbReference type="PATRIC" id="fig|1430899.3.peg.565"/>
<comment type="cofactor">
    <cofactor evidence="1">
        <name>(6R)-5,10-methylene-5,6,7,8-tetrahydrofolate</name>
        <dbReference type="ChEBI" id="CHEBI:15636"/>
    </cofactor>
</comment>
<dbReference type="InterPro" id="IPR036134">
    <property type="entry name" value="Crypto/Photolyase_FAD-like_sf"/>
</dbReference>
<keyword evidence="6 10" id="KW-0157">Chromophore</keyword>
<proteinExistence type="inferred from homology"/>
<dbReference type="SUPFAM" id="SSF48173">
    <property type="entry name" value="Cryptochrome/photolyase FAD-binding domain"/>
    <property type="match status" value="1"/>
</dbReference>
<name>A0A0J8GCK1_9LIST</name>
<evidence type="ECO:0000256" key="7">
    <source>
        <dbReference type="ARBA" id="ARBA00033999"/>
    </source>
</evidence>
<dbReference type="Pfam" id="PF00875">
    <property type="entry name" value="DNA_photolyase"/>
    <property type="match status" value="1"/>
</dbReference>
<comment type="catalytic activity">
    <reaction evidence="7">
        <text>cyclobutadipyrimidine (in DNA) = 2 pyrimidine residues (in DNA).</text>
        <dbReference type="EC" id="4.1.99.3"/>
    </reaction>
</comment>
<dbReference type="FunFam" id="1.10.579.10:FF:000003">
    <property type="entry name" value="Deoxyribodipyrimidine photo-lyase"/>
    <property type="match status" value="1"/>
</dbReference>
<feature type="binding site" evidence="8">
    <location>
        <begin position="265"/>
        <end position="272"/>
    </location>
    <ligand>
        <name>FAD</name>
        <dbReference type="ChEBI" id="CHEBI:57692"/>
    </ligand>
</feature>
<dbReference type="Gene3D" id="1.10.579.10">
    <property type="entry name" value="DNA Cyclobutane Dipyrimidine Photolyase, subunit A, domain 3"/>
    <property type="match status" value="1"/>
</dbReference>
<feature type="site" description="Electron transfer via tryptophanyl radical" evidence="9">
    <location>
        <position position="372"/>
    </location>
</feature>
<keyword evidence="5 8" id="KW-0274">FAD</keyword>
<dbReference type="InterPro" id="IPR005101">
    <property type="entry name" value="Cryptochr/Photolyase_FAD-bd"/>
</dbReference>
<dbReference type="PANTHER" id="PTHR11455:SF9">
    <property type="entry name" value="CRYPTOCHROME CIRCADIAN CLOCK 5 ISOFORM X1"/>
    <property type="match status" value="1"/>
</dbReference>
<dbReference type="InterPro" id="IPR006050">
    <property type="entry name" value="DNA_photolyase_N"/>
</dbReference>
<dbReference type="InterPro" id="IPR036155">
    <property type="entry name" value="Crypto/Photolyase_N_sf"/>
</dbReference>
<feature type="binding site" evidence="8">
    <location>
        <position position="217"/>
    </location>
    <ligand>
        <name>FAD</name>
        <dbReference type="ChEBI" id="CHEBI:57692"/>
    </ligand>
</feature>
<dbReference type="Gene3D" id="3.40.50.620">
    <property type="entry name" value="HUPs"/>
    <property type="match status" value="1"/>
</dbReference>
<feature type="binding site" evidence="8">
    <location>
        <position position="262"/>
    </location>
    <ligand>
        <name>FAD</name>
        <dbReference type="ChEBI" id="CHEBI:57692"/>
    </ligand>
</feature>
<dbReference type="AlphaFoldDB" id="A0A0J8GCK1"/>
<evidence type="ECO:0000313" key="12">
    <source>
        <dbReference type="EMBL" id="KMT60422.1"/>
    </source>
</evidence>
<keyword evidence="13" id="KW-1185">Reference proteome</keyword>
<feature type="binding site" evidence="8">
    <location>
        <begin position="362"/>
        <end position="364"/>
    </location>
    <ligand>
        <name>FAD</name>
        <dbReference type="ChEBI" id="CHEBI:57692"/>
    </ligand>
</feature>
<evidence type="ECO:0000256" key="6">
    <source>
        <dbReference type="ARBA" id="ARBA00022991"/>
    </source>
</evidence>
<evidence type="ECO:0000256" key="1">
    <source>
        <dbReference type="ARBA" id="ARBA00001932"/>
    </source>
</evidence>
<feature type="site" description="Electron transfer via tryptophanyl radical" evidence="9">
    <location>
        <position position="349"/>
    </location>
</feature>
<keyword evidence="12" id="KW-0456">Lyase</keyword>
<evidence type="ECO:0000256" key="4">
    <source>
        <dbReference type="ARBA" id="ARBA00022630"/>
    </source>
</evidence>
<evidence type="ECO:0000256" key="2">
    <source>
        <dbReference type="ARBA" id="ARBA00013149"/>
    </source>
</evidence>
<comment type="cofactor">
    <cofactor evidence="8">
        <name>FAD</name>
        <dbReference type="ChEBI" id="CHEBI:57692"/>
    </cofactor>
    <text evidence="8">Binds 1 FAD per subunit.</text>
</comment>
<dbReference type="SUPFAM" id="SSF52425">
    <property type="entry name" value="Cryptochrome/photolyase, N-terminal domain"/>
    <property type="match status" value="1"/>
</dbReference>
<evidence type="ECO:0000256" key="5">
    <source>
        <dbReference type="ARBA" id="ARBA00022827"/>
    </source>
</evidence>
<dbReference type="GO" id="GO:0000719">
    <property type="term" value="P:photoreactive repair"/>
    <property type="evidence" value="ECO:0007669"/>
    <property type="project" value="UniProtKB-ARBA"/>
</dbReference>
<comment type="caution">
    <text evidence="12">The sequence shown here is derived from an EMBL/GenBank/DDBJ whole genome shotgun (WGS) entry which is preliminary data.</text>
</comment>
<sequence length="463" mass="54740">MAVLGVWFRKDLRLMDNTALFHALLDKREEDKIILFFHLNRRQFKMGTKNHDYFFCTVWSFLQEARQKGISILILDGPLDEAFRRLKRDFPDLSTVYFNHDETGFGFSRDQNAQEILKDLGVAARFYQDGYLHGEEENKKADGTSYKVFTPYYHTWKNLHKKEPLGYSFNQKDFIEVGNHENVILDLIQDQTFMELSGEKQALKRLDIFIKNHLNSYEKNRDFPALDATSRLSPYIRTGAISIRTVYDAAMQAPYSEGRETFMKELAWRDFYHMIYKENPNQKNLEIKEHYQGLNWNTNQAHFDKWKKGQTGFPIVDAAMRQLNETGWMHNRLRMIVASFLTKDLLTDWRLGERYFEEMLIDYDSASNIGGWQWAASTGTDAVPYFRIFNPTTQGKRFDPHGHFIRQFVPELEFVPDYFIHDPQKMSVSEQQKAKCIIGDVYPEKIVDHQKMREQAILLYKEK</sequence>
<dbReference type="Gene3D" id="1.25.40.80">
    <property type="match status" value="1"/>
</dbReference>
<reference evidence="12 13" key="1">
    <citation type="journal article" date="2015" name="Genome Biol. Evol.">
        <title>Comparative Genomics of Listeria Sensu Lato: Genus-Wide Differences in Evolutionary Dynamics and the Progressive Gain of Complex, Potentially Pathogenicity-Related Traits through Lateral Gene Transfer.</title>
        <authorList>
            <person name="Chiara M."/>
            <person name="Caruso M."/>
            <person name="D'Erchia A.M."/>
            <person name="Manzari C."/>
            <person name="Fraccalvieri R."/>
            <person name="Goffredo E."/>
            <person name="Latorre L."/>
            <person name="Miccolupo A."/>
            <person name="Padalino I."/>
            <person name="Santagada G."/>
            <person name="Chiocco D."/>
            <person name="Pesole G."/>
            <person name="Horner D.S."/>
            <person name="Parisi A."/>
        </authorList>
    </citation>
    <scope>NUCLEOTIDE SEQUENCE [LARGE SCALE GENOMIC DNA]</scope>
    <source>
        <strain evidence="12 13">1991</strain>
    </source>
</reference>
<dbReference type="EC" id="4.1.99.3" evidence="2"/>
<evidence type="ECO:0000256" key="10">
    <source>
        <dbReference type="RuleBase" id="RU004182"/>
    </source>
</evidence>
<dbReference type="OrthoDB" id="9772484at2"/>
<feature type="binding site" evidence="8">
    <location>
        <begin position="229"/>
        <end position="233"/>
    </location>
    <ligand>
        <name>FAD</name>
        <dbReference type="ChEBI" id="CHEBI:57692"/>
    </ligand>
</feature>
<dbReference type="EMBL" id="AZHO01000007">
    <property type="protein sequence ID" value="KMT60422.1"/>
    <property type="molecule type" value="Genomic_DNA"/>
</dbReference>
<evidence type="ECO:0000256" key="8">
    <source>
        <dbReference type="PIRSR" id="PIRSR602081-1"/>
    </source>
</evidence>
<dbReference type="GO" id="GO:0071949">
    <property type="term" value="F:FAD binding"/>
    <property type="evidence" value="ECO:0007669"/>
    <property type="project" value="TreeGrafter"/>
</dbReference>
<dbReference type="Proteomes" id="UP000052258">
    <property type="component" value="Unassembled WGS sequence"/>
</dbReference>
<dbReference type="InterPro" id="IPR002081">
    <property type="entry name" value="Cryptochrome/DNA_photolyase_1"/>
</dbReference>